<feature type="region of interest" description="Disordered" evidence="1">
    <location>
        <begin position="1"/>
        <end position="26"/>
    </location>
</feature>
<keyword evidence="2" id="KW-1133">Transmembrane helix</keyword>
<feature type="transmembrane region" description="Helical" evidence="2">
    <location>
        <begin position="104"/>
        <end position="126"/>
    </location>
</feature>
<dbReference type="Proteomes" id="UP001211006">
    <property type="component" value="Unassembled WGS sequence"/>
</dbReference>
<dbReference type="InterPro" id="IPR047928">
    <property type="entry name" value="Perm_prefix_1"/>
</dbReference>
<proteinExistence type="predicted"/>
<dbReference type="EMBL" id="JAQLWO010000017">
    <property type="protein sequence ID" value="MDB7907251.1"/>
    <property type="molecule type" value="Genomic_DNA"/>
</dbReference>
<accession>A0AAW6CKI4</accession>
<keyword evidence="2" id="KW-0812">Transmembrane</keyword>
<evidence type="ECO:0000313" key="5">
    <source>
        <dbReference type="Proteomes" id="UP001211173"/>
    </source>
</evidence>
<reference evidence="4" key="1">
    <citation type="submission" date="2023-01" db="EMBL/GenBank/DDBJ databases">
        <title>Human gut microbiome strain richness.</title>
        <authorList>
            <person name="Chen-Liaw A."/>
        </authorList>
    </citation>
    <scope>NUCLEOTIDE SEQUENCE</scope>
    <source>
        <strain evidence="4">1001287st1_F4_1001285I_161205</strain>
        <strain evidence="3">2225st1_A6_2225SCRN_200828</strain>
    </source>
</reference>
<dbReference type="EMBL" id="JAQLWV010000047">
    <property type="protein sequence ID" value="MDB7935542.1"/>
    <property type="molecule type" value="Genomic_DNA"/>
</dbReference>
<gene>
    <name evidence="3" type="ORF">PND83_14810</name>
    <name evidence="4" type="ORF">PNE06_20870</name>
</gene>
<evidence type="ECO:0000256" key="2">
    <source>
        <dbReference type="SAM" id="Phobius"/>
    </source>
</evidence>
<dbReference type="AlphaFoldDB" id="A0AAW6CKI4"/>
<sequence length="302" mass="33960">MGGIYPYRQRHSGRNQSGPGMSAPAAAPHRTISQFCDHVCMYVRFRPDHEAITAELTAHLEDHKAAILETRPDMPLREAERRAVEAMGNPEELGRWLDSIHNPLLGWLQIWFVRAVVLAGVLMLLFSVPRLGTVAVNLLAPPTYNSLGGLGSALERSAPEEIVVDFRPEGSWTWEGYTFSIHRAVVLDLGDEQALYYLLKVTHPNPWNREPALRDWLWAEDDLGNFYPSYRQGRLLIEQGYSTMDFGESSGNPSASYPFASYYDLWVSGIDPSATEITLRFDRWGENVLWLTVPLEGGEADG</sequence>
<evidence type="ECO:0000313" key="3">
    <source>
        <dbReference type="EMBL" id="MDB7907251.1"/>
    </source>
</evidence>
<evidence type="ECO:0000256" key="1">
    <source>
        <dbReference type="SAM" id="MobiDB-lite"/>
    </source>
</evidence>
<dbReference type="Proteomes" id="UP001211173">
    <property type="component" value="Unassembled WGS sequence"/>
</dbReference>
<keyword evidence="2" id="KW-0472">Membrane</keyword>
<protein>
    <submittedName>
        <fullName evidence="4">Permease prefix domain 1-containing protein</fullName>
    </submittedName>
</protein>
<comment type="caution">
    <text evidence="4">The sequence shown here is derived from an EMBL/GenBank/DDBJ whole genome shotgun (WGS) entry which is preliminary data.</text>
</comment>
<organism evidence="4 5">
    <name type="scientific">Flavonifractor plautii</name>
    <name type="common">Fusobacterium plautii</name>
    <dbReference type="NCBI Taxonomy" id="292800"/>
    <lineage>
        <taxon>Bacteria</taxon>
        <taxon>Bacillati</taxon>
        <taxon>Bacillota</taxon>
        <taxon>Clostridia</taxon>
        <taxon>Eubacteriales</taxon>
        <taxon>Oscillospiraceae</taxon>
        <taxon>Flavonifractor</taxon>
    </lineage>
</organism>
<dbReference type="NCBIfam" id="NF038403">
    <property type="entry name" value="perm_prefix_1"/>
    <property type="match status" value="1"/>
</dbReference>
<name>A0AAW6CKI4_FLAPL</name>
<evidence type="ECO:0000313" key="4">
    <source>
        <dbReference type="EMBL" id="MDB7935542.1"/>
    </source>
</evidence>
<dbReference type="RefSeq" id="WP_226923459.1">
    <property type="nucleotide sequence ID" value="NZ_BAABXT010000001.1"/>
</dbReference>